<dbReference type="CDD" id="cd17908">
    <property type="entry name" value="FliM"/>
    <property type="match status" value="1"/>
</dbReference>
<dbReference type="PANTHER" id="PTHR30034:SF3">
    <property type="entry name" value="FLAGELLAR MOTOR SWITCH PROTEIN FLIM"/>
    <property type="match status" value="1"/>
</dbReference>
<evidence type="ECO:0000256" key="8">
    <source>
        <dbReference type="ARBA" id="ARBA00022779"/>
    </source>
</evidence>
<dbReference type="PANTHER" id="PTHR30034">
    <property type="entry name" value="FLAGELLAR MOTOR SWITCH PROTEIN FLIM"/>
    <property type="match status" value="1"/>
</dbReference>
<evidence type="ECO:0000259" key="12">
    <source>
        <dbReference type="Pfam" id="PF01052"/>
    </source>
</evidence>
<evidence type="ECO:0000256" key="6">
    <source>
        <dbReference type="ARBA" id="ARBA00022500"/>
    </source>
</evidence>
<reference evidence="14" key="1">
    <citation type="submission" date="2015-02" db="EMBL/GenBank/DDBJ databases">
        <authorList>
            <person name="Chooi Y.-H."/>
        </authorList>
    </citation>
    <scope>NUCLEOTIDE SEQUENCE [LARGE SCALE GENOMIC DNA]</scope>
    <source>
        <strain evidence="14">strain Y</strain>
    </source>
</reference>
<keyword evidence="6" id="KW-0145">Chemotaxis</keyword>
<dbReference type="Gene3D" id="2.30.330.10">
    <property type="entry name" value="SpoA-like"/>
    <property type="match status" value="1"/>
</dbReference>
<accession>A0A0D6JJT2</accession>
<evidence type="ECO:0000256" key="1">
    <source>
        <dbReference type="ARBA" id="ARBA00004117"/>
    </source>
</evidence>
<evidence type="ECO:0000256" key="10">
    <source>
        <dbReference type="ARBA" id="ARBA00023143"/>
    </source>
</evidence>
<dbReference type="Gene3D" id="3.40.1550.10">
    <property type="entry name" value="CheC-like"/>
    <property type="match status" value="1"/>
</dbReference>
<dbReference type="GO" id="GO:0005886">
    <property type="term" value="C:plasma membrane"/>
    <property type="evidence" value="ECO:0007669"/>
    <property type="project" value="UniProtKB-SubCell"/>
</dbReference>
<dbReference type="KEGG" id="fiy:BN1229_v1_3639"/>
<keyword evidence="5" id="KW-1003">Cell membrane</keyword>
<evidence type="ECO:0000313" key="14">
    <source>
        <dbReference type="Proteomes" id="UP000033187"/>
    </source>
</evidence>
<dbReference type="InterPro" id="IPR028976">
    <property type="entry name" value="CheC-like_sf"/>
</dbReference>
<keyword evidence="10" id="KW-0975">Bacterial flagellum</keyword>
<protein>
    <recommendedName>
        <fullName evidence="4">Flagellar motor switch protein FliM</fullName>
    </recommendedName>
</protein>
<evidence type="ECO:0000256" key="4">
    <source>
        <dbReference type="ARBA" id="ARBA00021898"/>
    </source>
</evidence>
<dbReference type="OrthoDB" id="9806941at2"/>
<dbReference type="Pfam" id="PF01052">
    <property type="entry name" value="FliMN_C"/>
    <property type="match status" value="1"/>
</dbReference>
<evidence type="ECO:0000256" key="9">
    <source>
        <dbReference type="ARBA" id="ARBA00023136"/>
    </source>
</evidence>
<evidence type="ECO:0000313" key="13">
    <source>
        <dbReference type="EMBL" id="CPR22206.1"/>
    </source>
</evidence>
<dbReference type="EMBL" id="LN829119">
    <property type="protein sequence ID" value="CPR22206.1"/>
    <property type="molecule type" value="Genomic_DNA"/>
</dbReference>
<dbReference type="SUPFAM" id="SSF101801">
    <property type="entry name" value="Surface presentation of antigens (SPOA)"/>
    <property type="match status" value="1"/>
</dbReference>
<dbReference type="GO" id="GO:0003774">
    <property type="term" value="F:cytoskeletal motor activity"/>
    <property type="evidence" value="ECO:0007669"/>
    <property type="project" value="InterPro"/>
</dbReference>
<dbReference type="GO" id="GO:0009425">
    <property type="term" value="C:bacterial-type flagellum basal body"/>
    <property type="evidence" value="ECO:0007669"/>
    <property type="project" value="UniProtKB-SubCell"/>
</dbReference>
<gene>
    <name evidence="13" type="ORF">YBN1229_v1_3639</name>
</gene>
<dbReference type="AlphaFoldDB" id="A0A0D6JJT2"/>
<dbReference type="RefSeq" id="WP_046479331.1">
    <property type="nucleotide sequence ID" value="NZ_LN829118.1"/>
</dbReference>
<evidence type="ECO:0000256" key="7">
    <source>
        <dbReference type="ARBA" id="ARBA00022519"/>
    </source>
</evidence>
<dbReference type="Proteomes" id="UP000033187">
    <property type="component" value="Chromosome 1"/>
</dbReference>
<dbReference type="InterPro" id="IPR036429">
    <property type="entry name" value="SpoA-like_sf"/>
</dbReference>
<dbReference type="InterPro" id="IPR001689">
    <property type="entry name" value="Flag_FliM"/>
</dbReference>
<feature type="domain" description="Flagellar motor switch protein FliN-like C-terminal" evidence="12">
    <location>
        <begin position="236"/>
        <end position="298"/>
    </location>
</feature>
<sequence length="316" mass="34821">MSNGKAASLGGKDTVERLFQPPKLSLEQLPGLAAVFESVAGTCTEQLREWVTTPLSLLVNGIELSNAWDVLESYEDCVAFIYYATAWDARIVVGVDKRLVYFLLEAIFGGDGSTAPFDDQRPLSNLEVRIAKEISRISVDAMRREFGRISPTEFELERFEPTIEFTMMGQSDFPVSVCQVLSQVLDHGGRMFIMIPQTALHQMRAKLQRGTGEATTVADPVWTQRMGDGVARTVARLEAHLEGPTMTIDQIANLKVGQVLEANSGDFGGVILECDGTPLFECKLGQSRGQISLRLEQALDPSEQFLGEMILKSKRA</sequence>
<comment type="similarity">
    <text evidence="3">Belongs to the FliM family.</text>
</comment>
<keyword evidence="14" id="KW-1185">Reference proteome</keyword>
<dbReference type="InterPro" id="IPR001543">
    <property type="entry name" value="FliN-like_C"/>
</dbReference>
<proteinExistence type="inferred from homology"/>
<dbReference type="GO" id="GO:0050918">
    <property type="term" value="P:positive chemotaxis"/>
    <property type="evidence" value="ECO:0007669"/>
    <property type="project" value="TreeGrafter"/>
</dbReference>
<evidence type="ECO:0000256" key="3">
    <source>
        <dbReference type="ARBA" id="ARBA00011049"/>
    </source>
</evidence>
<keyword evidence="7" id="KW-0997">Cell inner membrane</keyword>
<comment type="subcellular location">
    <subcellularLocation>
        <location evidence="1">Bacterial flagellum basal body</location>
    </subcellularLocation>
    <subcellularLocation>
        <location evidence="2">Cell inner membrane</location>
        <topology evidence="2">Peripheral membrane protein</topology>
    </subcellularLocation>
</comment>
<name>A0A0D6JJT2_9HYPH</name>
<organism evidence="13 14">
    <name type="scientific">Candidatus Filomicrobium marinum</name>
    <dbReference type="NCBI Taxonomy" id="1608628"/>
    <lineage>
        <taxon>Bacteria</taxon>
        <taxon>Pseudomonadati</taxon>
        <taxon>Pseudomonadota</taxon>
        <taxon>Alphaproteobacteria</taxon>
        <taxon>Hyphomicrobiales</taxon>
        <taxon>Hyphomicrobiaceae</taxon>
        <taxon>Filomicrobium</taxon>
    </lineage>
</organism>
<dbReference type="Pfam" id="PF02154">
    <property type="entry name" value="FliM"/>
    <property type="match status" value="1"/>
</dbReference>
<comment type="function">
    <text evidence="11">FliM is one of three proteins (FliG, FliN, FliM) that forms the rotor-mounted switch complex (C ring), located at the base of the basal body. This complex interacts with the CheY and CheZ chemotaxis proteins, in addition to contacting components of the motor that determine the direction of flagellar rotation.</text>
</comment>
<evidence type="ECO:0000256" key="5">
    <source>
        <dbReference type="ARBA" id="ARBA00022475"/>
    </source>
</evidence>
<evidence type="ECO:0000256" key="2">
    <source>
        <dbReference type="ARBA" id="ARBA00004417"/>
    </source>
</evidence>
<keyword evidence="9" id="KW-0472">Membrane</keyword>
<keyword evidence="8" id="KW-0283">Flagellar rotation</keyword>
<dbReference type="GO" id="GO:0071978">
    <property type="term" value="P:bacterial-type flagellum-dependent swarming motility"/>
    <property type="evidence" value="ECO:0007669"/>
    <property type="project" value="TreeGrafter"/>
</dbReference>
<dbReference type="KEGG" id="fil:BN1229_v1_3645"/>
<evidence type="ECO:0000256" key="11">
    <source>
        <dbReference type="ARBA" id="ARBA00025044"/>
    </source>
</evidence>